<accession>A0ABT1BSN8</accession>
<evidence type="ECO:0000313" key="2">
    <source>
        <dbReference type="EMBL" id="MCO5979240.1"/>
    </source>
</evidence>
<name>A0ABT1BSN8_9BURK</name>
<feature type="chain" id="PRO_5045838686" evidence="1">
    <location>
        <begin position="21"/>
        <end position="156"/>
    </location>
</feature>
<sequence>MNKCLSLAVVAGFVSAVACAQGLPPPSRDVFRCEHNGQVSYSDQPCLAAKKIDVEPTRGLNKSTGKERVGADVQRERFHEGMAEALSPITGGKDAKQLSTDARRFKLSLDAQRECRRLDQTIPDTEQREASATDETRLPIQRALLAQRKRFIALGC</sequence>
<dbReference type="PROSITE" id="PS51257">
    <property type="entry name" value="PROKAR_LIPOPROTEIN"/>
    <property type="match status" value="1"/>
</dbReference>
<dbReference type="EMBL" id="JAMXMC010000019">
    <property type="protein sequence ID" value="MCO5979240.1"/>
    <property type="molecule type" value="Genomic_DNA"/>
</dbReference>
<protein>
    <submittedName>
        <fullName evidence="2">DUF4124 domain-containing protein</fullName>
    </submittedName>
</protein>
<evidence type="ECO:0000313" key="3">
    <source>
        <dbReference type="Proteomes" id="UP001204851"/>
    </source>
</evidence>
<dbReference type="Proteomes" id="UP001204851">
    <property type="component" value="Unassembled WGS sequence"/>
</dbReference>
<gene>
    <name evidence="2" type="ORF">M0L44_21280</name>
</gene>
<keyword evidence="1" id="KW-0732">Signal</keyword>
<feature type="signal peptide" evidence="1">
    <location>
        <begin position="1"/>
        <end position="20"/>
    </location>
</feature>
<dbReference type="RefSeq" id="WP_252772192.1">
    <property type="nucleotide sequence ID" value="NZ_JAMXMC010000019.1"/>
</dbReference>
<keyword evidence="3" id="KW-1185">Reference proteome</keyword>
<organism evidence="2 3">
    <name type="scientific">Ideonella oryzae</name>
    <dbReference type="NCBI Taxonomy" id="2937441"/>
    <lineage>
        <taxon>Bacteria</taxon>
        <taxon>Pseudomonadati</taxon>
        <taxon>Pseudomonadota</taxon>
        <taxon>Betaproteobacteria</taxon>
        <taxon>Burkholderiales</taxon>
        <taxon>Sphaerotilaceae</taxon>
        <taxon>Ideonella</taxon>
    </lineage>
</organism>
<evidence type="ECO:0000256" key="1">
    <source>
        <dbReference type="SAM" id="SignalP"/>
    </source>
</evidence>
<proteinExistence type="predicted"/>
<reference evidence="2 3" key="1">
    <citation type="submission" date="2022-06" db="EMBL/GenBank/DDBJ databases">
        <title>Ideonella sp. NS12-5 Genome sequencing and assembly.</title>
        <authorList>
            <person name="Jung Y."/>
        </authorList>
    </citation>
    <scope>NUCLEOTIDE SEQUENCE [LARGE SCALE GENOMIC DNA]</scope>
    <source>
        <strain evidence="2 3">NS12-5</strain>
    </source>
</reference>
<comment type="caution">
    <text evidence="2">The sequence shown here is derived from an EMBL/GenBank/DDBJ whole genome shotgun (WGS) entry which is preliminary data.</text>
</comment>